<dbReference type="AlphaFoldDB" id="A0A9D5CYW6"/>
<protein>
    <submittedName>
        <fullName evidence="1">Uncharacterized protein</fullName>
    </submittedName>
</protein>
<keyword evidence="2" id="KW-1185">Reference proteome</keyword>
<dbReference type="Proteomes" id="UP001085076">
    <property type="component" value="Miscellaneous, Linkage group lg02"/>
</dbReference>
<evidence type="ECO:0000313" key="1">
    <source>
        <dbReference type="EMBL" id="KAJ0981474.1"/>
    </source>
</evidence>
<comment type="caution">
    <text evidence="1">The sequence shown here is derived from an EMBL/GenBank/DDBJ whole genome shotgun (WGS) entry which is preliminary data.</text>
</comment>
<proteinExistence type="predicted"/>
<reference evidence="1" key="1">
    <citation type="submission" date="2021-03" db="EMBL/GenBank/DDBJ databases">
        <authorList>
            <person name="Li Z."/>
            <person name="Yang C."/>
        </authorList>
    </citation>
    <scope>NUCLEOTIDE SEQUENCE</scope>
    <source>
        <strain evidence="1">Dzin_1.0</strain>
        <tissue evidence="1">Leaf</tissue>
    </source>
</reference>
<evidence type="ECO:0000313" key="2">
    <source>
        <dbReference type="Proteomes" id="UP001085076"/>
    </source>
</evidence>
<name>A0A9D5CYW6_9LILI</name>
<gene>
    <name evidence="1" type="ORF">J5N97_009729</name>
</gene>
<organism evidence="1 2">
    <name type="scientific">Dioscorea zingiberensis</name>
    <dbReference type="NCBI Taxonomy" id="325984"/>
    <lineage>
        <taxon>Eukaryota</taxon>
        <taxon>Viridiplantae</taxon>
        <taxon>Streptophyta</taxon>
        <taxon>Embryophyta</taxon>
        <taxon>Tracheophyta</taxon>
        <taxon>Spermatophyta</taxon>
        <taxon>Magnoliopsida</taxon>
        <taxon>Liliopsida</taxon>
        <taxon>Dioscoreales</taxon>
        <taxon>Dioscoreaceae</taxon>
        <taxon>Dioscorea</taxon>
    </lineage>
</organism>
<sequence length="194" mass="22056">MLSKIQSPLSHRRNFLCFYAMEAPKIPSPLSLSGRRVPADVAVVADFTAVAFLYCCTTCHCLQRKELKPPSFGQALPTADVPSLRSSAIEPPESYRIPLPLSRLSLSTHRSSVPLSMFLRRQATTTYKRSEITSDPEVAEEKQERLYGECWRLCQKMGNINLAQRLFDEMPEKDNGLMKYDLCDAVDLWQHWSS</sequence>
<reference evidence="1" key="2">
    <citation type="journal article" date="2022" name="Hortic Res">
        <title>The genome of Dioscorea zingiberensis sheds light on the biosynthesis, origin and evolution of the medicinally important diosgenin saponins.</title>
        <authorList>
            <person name="Li Y."/>
            <person name="Tan C."/>
            <person name="Li Z."/>
            <person name="Guo J."/>
            <person name="Li S."/>
            <person name="Chen X."/>
            <person name="Wang C."/>
            <person name="Dai X."/>
            <person name="Yang H."/>
            <person name="Song W."/>
            <person name="Hou L."/>
            <person name="Xu J."/>
            <person name="Tong Z."/>
            <person name="Xu A."/>
            <person name="Yuan X."/>
            <person name="Wang W."/>
            <person name="Yang Q."/>
            <person name="Chen L."/>
            <person name="Sun Z."/>
            <person name="Wang K."/>
            <person name="Pan B."/>
            <person name="Chen J."/>
            <person name="Bao Y."/>
            <person name="Liu F."/>
            <person name="Qi X."/>
            <person name="Gang D.R."/>
            <person name="Wen J."/>
            <person name="Li J."/>
        </authorList>
    </citation>
    <scope>NUCLEOTIDE SEQUENCE</scope>
    <source>
        <strain evidence="1">Dzin_1.0</strain>
    </source>
</reference>
<accession>A0A9D5CYW6</accession>
<dbReference type="EMBL" id="JAGGNH010000002">
    <property type="protein sequence ID" value="KAJ0981474.1"/>
    <property type="molecule type" value="Genomic_DNA"/>
</dbReference>